<dbReference type="CDD" id="cd04465">
    <property type="entry name" value="S1_RPS1_repeat_ec2_hs2"/>
    <property type="match status" value="1"/>
</dbReference>
<dbReference type="AlphaFoldDB" id="A0AB73T102"/>
<dbReference type="InterPro" id="IPR035104">
    <property type="entry name" value="Ribosomal_protein_S1-like"/>
</dbReference>
<dbReference type="InterPro" id="IPR050437">
    <property type="entry name" value="Ribos_protein_bS1-like"/>
</dbReference>
<dbReference type="PROSITE" id="PS50126">
    <property type="entry name" value="S1"/>
    <property type="match status" value="3"/>
</dbReference>
<evidence type="ECO:0000256" key="4">
    <source>
        <dbReference type="SAM" id="MobiDB-lite"/>
    </source>
</evidence>
<dbReference type="PANTHER" id="PTHR10724:SF7">
    <property type="entry name" value="SMALL RIBOSOMAL SUBUNIT PROTEIN BS1C"/>
    <property type="match status" value="1"/>
</dbReference>
<dbReference type="GO" id="GO:0005737">
    <property type="term" value="C:cytoplasm"/>
    <property type="evidence" value="ECO:0007669"/>
    <property type="project" value="UniProtKB-ARBA"/>
</dbReference>
<dbReference type="GO" id="GO:0006412">
    <property type="term" value="P:translation"/>
    <property type="evidence" value="ECO:0007669"/>
    <property type="project" value="TreeGrafter"/>
</dbReference>
<comment type="caution">
    <text evidence="6">The sequence shown here is derived from an EMBL/GenBank/DDBJ whole genome shotgun (WGS) entry which is preliminary data.</text>
</comment>
<dbReference type="CDD" id="cd05687">
    <property type="entry name" value="S1_RPS1_repeat_ec1_hs1"/>
    <property type="match status" value="1"/>
</dbReference>
<dbReference type="GO" id="GO:0005840">
    <property type="term" value="C:ribosome"/>
    <property type="evidence" value="ECO:0007669"/>
    <property type="project" value="UniProtKB-KW"/>
</dbReference>
<evidence type="ECO:0000313" key="6">
    <source>
        <dbReference type="EMBL" id="PWJ73480.1"/>
    </source>
</evidence>
<sequence>MSEEVKEMLEGQETELNETEVNEAEAVQEVSEAAAEPVQEKEETMEDFKDELEASFKKISEGDIMTGTVIGVTESSVILDLKYYTDGIIRLEDYSSDPSFNLKEDVHVGDEITATVIKRDDGEGHILMSAKEANDILAWDRLKKYMEEKTVLNVKVGGVVKSGVVAYLEGIRGFIPASKLSLEYVEELEDWLEKEIQVQVITADEEDKKLVLSAREILRAKANEERKAKISNVEVGLVTEGVVESIQPYGAFINLGNGLSGLVHISQISEKRIKTPASVLTVGDKVKVKVIAVKDGKLSLSMKALNDVASEEIQEEVYDLPESESISTNLGSLFAKIKL</sequence>
<keyword evidence="7" id="KW-1185">Reference proteome</keyword>
<dbReference type="GO" id="GO:0003729">
    <property type="term" value="F:mRNA binding"/>
    <property type="evidence" value="ECO:0007669"/>
    <property type="project" value="UniProtKB-ARBA"/>
</dbReference>
<evidence type="ECO:0000313" key="7">
    <source>
        <dbReference type="Proteomes" id="UP000245412"/>
    </source>
</evidence>
<dbReference type="InterPro" id="IPR012340">
    <property type="entry name" value="NA-bd_OB-fold"/>
</dbReference>
<dbReference type="EMBL" id="QGGY01000012">
    <property type="protein sequence ID" value="PWJ73480.1"/>
    <property type="molecule type" value="Genomic_DNA"/>
</dbReference>
<evidence type="ECO:0000259" key="5">
    <source>
        <dbReference type="PROSITE" id="PS50126"/>
    </source>
</evidence>
<feature type="region of interest" description="Disordered" evidence="4">
    <location>
        <begin position="1"/>
        <end position="21"/>
    </location>
</feature>
<dbReference type="PANTHER" id="PTHR10724">
    <property type="entry name" value="30S RIBOSOMAL PROTEIN S1"/>
    <property type="match status" value="1"/>
</dbReference>
<dbReference type="Proteomes" id="UP000245412">
    <property type="component" value="Unassembled WGS sequence"/>
</dbReference>
<dbReference type="GO" id="GO:0003735">
    <property type="term" value="F:structural constituent of ribosome"/>
    <property type="evidence" value="ECO:0007669"/>
    <property type="project" value="TreeGrafter"/>
</dbReference>
<dbReference type="FunFam" id="2.40.50.140:FF:000051">
    <property type="entry name" value="RNA-binding transcriptional accessory protein"/>
    <property type="match status" value="1"/>
</dbReference>
<keyword evidence="2 6" id="KW-0689">Ribosomal protein</keyword>
<dbReference type="InterPro" id="IPR003029">
    <property type="entry name" value="S1_domain"/>
</dbReference>
<protein>
    <submittedName>
        <fullName evidence="6">Small subunit ribosomal protein S1</fullName>
    </submittedName>
</protein>
<keyword evidence="3" id="KW-0687">Ribonucleoprotein</keyword>
<evidence type="ECO:0000256" key="2">
    <source>
        <dbReference type="ARBA" id="ARBA00022980"/>
    </source>
</evidence>
<name>A0AB73T102_9FIRM</name>
<feature type="domain" description="S1 motif" evidence="5">
    <location>
        <begin position="149"/>
        <end position="215"/>
    </location>
</feature>
<dbReference type="Pfam" id="PF00575">
    <property type="entry name" value="S1"/>
    <property type="match status" value="3"/>
</dbReference>
<dbReference type="SUPFAM" id="SSF50249">
    <property type="entry name" value="Nucleic acid-binding proteins"/>
    <property type="match status" value="3"/>
</dbReference>
<feature type="domain" description="S1 motif" evidence="5">
    <location>
        <begin position="236"/>
        <end position="303"/>
    </location>
</feature>
<proteinExistence type="inferred from homology"/>
<dbReference type="PRINTS" id="PR00681">
    <property type="entry name" value="RIBOSOMALS1"/>
</dbReference>
<organism evidence="6 7">
    <name type="scientific">Murimonas intestini</name>
    <dbReference type="NCBI Taxonomy" id="1337051"/>
    <lineage>
        <taxon>Bacteria</taxon>
        <taxon>Bacillati</taxon>
        <taxon>Bacillota</taxon>
        <taxon>Clostridia</taxon>
        <taxon>Lachnospirales</taxon>
        <taxon>Lachnospiraceae</taxon>
        <taxon>Murimonas</taxon>
    </lineage>
</organism>
<dbReference type="RefSeq" id="WP_330665392.1">
    <property type="nucleotide sequence ID" value="NZ_JANKBI010000013.1"/>
</dbReference>
<gene>
    <name evidence="6" type="ORF">C7383_11255</name>
</gene>
<dbReference type="SMART" id="SM00316">
    <property type="entry name" value="S1"/>
    <property type="match status" value="3"/>
</dbReference>
<evidence type="ECO:0000256" key="3">
    <source>
        <dbReference type="ARBA" id="ARBA00023274"/>
    </source>
</evidence>
<feature type="domain" description="S1 motif" evidence="5">
    <location>
        <begin position="62"/>
        <end position="131"/>
    </location>
</feature>
<reference evidence="6 7" key="1">
    <citation type="submission" date="2018-05" db="EMBL/GenBank/DDBJ databases">
        <authorList>
            <person name="Goeker M."/>
            <person name="Huntemann M."/>
            <person name="Clum A."/>
            <person name="Pillay M."/>
            <person name="Palaniappan K."/>
            <person name="Varghese N."/>
            <person name="Mikhailova N."/>
            <person name="Stamatis D."/>
            <person name="Reddy T."/>
            <person name="Daum C."/>
            <person name="Shapiro N."/>
            <person name="Ivanova N."/>
            <person name="Kyrpides N."/>
            <person name="Woyke T."/>
        </authorList>
    </citation>
    <scope>NUCLEOTIDE SEQUENCE [LARGE SCALE GENOMIC DNA]</scope>
    <source>
        <strain evidence="6 7">DSM 26524</strain>
    </source>
</reference>
<comment type="similarity">
    <text evidence="1">Belongs to the bacterial ribosomal protein bS1 family.</text>
</comment>
<accession>A0AB73T102</accession>
<dbReference type="Gene3D" id="2.40.50.140">
    <property type="entry name" value="Nucleic acid-binding proteins"/>
    <property type="match status" value="3"/>
</dbReference>
<evidence type="ECO:0000256" key="1">
    <source>
        <dbReference type="ARBA" id="ARBA00006767"/>
    </source>
</evidence>
<feature type="compositionally biased region" description="Acidic residues" evidence="4">
    <location>
        <begin position="10"/>
        <end position="21"/>
    </location>
</feature>